<dbReference type="GO" id="GO:0000155">
    <property type="term" value="F:phosphorelay sensor kinase activity"/>
    <property type="evidence" value="ECO:0007669"/>
    <property type="project" value="InterPro"/>
</dbReference>
<reference evidence="9" key="1">
    <citation type="submission" date="2023-07" db="EMBL/GenBank/DDBJ databases">
        <title>Sorghum-associated microbial communities from plants grown in Nebraska, USA.</title>
        <authorList>
            <person name="Schachtman D."/>
        </authorList>
    </citation>
    <scope>NUCLEOTIDE SEQUENCE</scope>
    <source>
        <strain evidence="9">3432</strain>
    </source>
</reference>
<dbReference type="Gene3D" id="3.30.450.20">
    <property type="entry name" value="PAS domain"/>
    <property type="match status" value="2"/>
</dbReference>
<dbReference type="SMART" id="SM00448">
    <property type="entry name" value="REC"/>
    <property type="match status" value="1"/>
</dbReference>
<dbReference type="InterPro" id="IPR011006">
    <property type="entry name" value="CheY-like_superfamily"/>
</dbReference>
<dbReference type="CDD" id="cd00082">
    <property type="entry name" value="HisKA"/>
    <property type="match status" value="1"/>
</dbReference>
<evidence type="ECO:0000259" key="5">
    <source>
        <dbReference type="PROSITE" id="PS50109"/>
    </source>
</evidence>
<feature type="domain" description="PAC" evidence="8">
    <location>
        <begin position="211"/>
        <end position="269"/>
    </location>
</feature>
<evidence type="ECO:0000313" key="10">
    <source>
        <dbReference type="Proteomes" id="UP001252613"/>
    </source>
</evidence>
<dbReference type="Pfam" id="PF00072">
    <property type="entry name" value="Response_reg"/>
    <property type="match status" value="1"/>
</dbReference>
<gene>
    <name evidence="9" type="ORF">J2W43_003358</name>
</gene>
<evidence type="ECO:0000259" key="6">
    <source>
        <dbReference type="PROSITE" id="PS50110"/>
    </source>
</evidence>
<dbReference type="Pfam" id="PF00512">
    <property type="entry name" value="HisKA"/>
    <property type="match status" value="1"/>
</dbReference>
<dbReference type="PANTHER" id="PTHR43065">
    <property type="entry name" value="SENSOR HISTIDINE KINASE"/>
    <property type="match status" value="1"/>
</dbReference>
<dbReference type="CDD" id="cd00130">
    <property type="entry name" value="PAS"/>
    <property type="match status" value="2"/>
</dbReference>
<dbReference type="InterPro" id="IPR036097">
    <property type="entry name" value="HisK_dim/P_sf"/>
</dbReference>
<dbReference type="InterPro" id="IPR035965">
    <property type="entry name" value="PAS-like_dom_sf"/>
</dbReference>
<sequence length="643" mass="70842">MLDNNPKTTLINEDQRFRLLIDAVVDYAIYMTDPSGIITSWNSGARRFKGYEESEILGQHFSRFYTDQDRAAGLPQQALDTALREGRFEGEGWRVRKDGTLFWSHVVIDPIIDSQSGALLGFAKITRDLTDRKMAEETLKQSEQQFRLLVQSVTDYALYMLDPDGQVTNWNLGAQRIKGYLPSEAIGQHFSMFYTPEDRDAGEPQRALSIAASEGRFEKKGWRMRKDGTRFMAHVVIDAIRSDTGTLLGFAKITRDITDATQAQQALEQTREALFQSQKLQAIGQLTGGIAHDFNNLLTVILGNLEIVRKRMPAEPKLAQLLDNATQGALRGVSLTQRMLAFARRQKLTSESVELSALVRGISGLLQSSMGPSIHIQTDFTEALSPVWADVNQLELAILNLATNARDAMPHGGRIVIAADERQGNEAGPDKPMAPGRYVCLSITDEGEGMDEETLASAVDPFFTTKGVGKGTGLGLSMVHGLAEQLGGRLTLKSQKGKGTTAELWLPVAENPALDKTSIQEPAAPPVHELLVLVVDDDSLVLTSTRLLIEDLGHRVLCAPSGPQALELYERNQDIDLVITDMAMPQMDGAQLAKLLRNRQPALPIILATGYAERLEGFASQLPRLIKPFKQVDLVQIIGQTMK</sequence>
<feature type="domain" description="PAC" evidence="8">
    <location>
        <begin position="88"/>
        <end position="141"/>
    </location>
</feature>
<dbReference type="SUPFAM" id="SSF55785">
    <property type="entry name" value="PYP-like sensor domain (PAS domain)"/>
    <property type="match status" value="2"/>
</dbReference>
<name>A0AAW8MC21_9PSED</name>
<feature type="domain" description="Response regulatory" evidence="6">
    <location>
        <begin position="531"/>
        <end position="642"/>
    </location>
</feature>
<dbReference type="Gene3D" id="1.10.287.130">
    <property type="match status" value="1"/>
</dbReference>
<dbReference type="InterPro" id="IPR003661">
    <property type="entry name" value="HisK_dim/P_dom"/>
</dbReference>
<dbReference type="InterPro" id="IPR005467">
    <property type="entry name" value="His_kinase_dom"/>
</dbReference>
<dbReference type="SMART" id="SM00086">
    <property type="entry name" value="PAC"/>
    <property type="match status" value="2"/>
</dbReference>
<dbReference type="InterPro" id="IPR001789">
    <property type="entry name" value="Sig_transdc_resp-reg_receiver"/>
</dbReference>
<dbReference type="PANTHER" id="PTHR43065:SF49">
    <property type="entry name" value="HISTIDINE KINASE"/>
    <property type="match status" value="1"/>
</dbReference>
<comment type="catalytic activity">
    <reaction evidence="1">
        <text>ATP + protein L-histidine = ADP + protein N-phospho-L-histidine.</text>
        <dbReference type="EC" id="2.7.13.3"/>
    </reaction>
</comment>
<organism evidence="9 10">
    <name type="scientific">Pseudomonas brassicacearum</name>
    <dbReference type="NCBI Taxonomy" id="930166"/>
    <lineage>
        <taxon>Bacteria</taxon>
        <taxon>Pseudomonadati</taxon>
        <taxon>Pseudomonadota</taxon>
        <taxon>Gammaproteobacteria</taxon>
        <taxon>Pseudomonadales</taxon>
        <taxon>Pseudomonadaceae</taxon>
        <taxon>Pseudomonas</taxon>
    </lineage>
</organism>
<dbReference type="InterPro" id="IPR000700">
    <property type="entry name" value="PAS-assoc_C"/>
</dbReference>
<dbReference type="Pfam" id="PF02518">
    <property type="entry name" value="HATPase_c"/>
    <property type="match status" value="1"/>
</dbReference>
<feature type="domain" description="PAS" evidence="7">
    <location>
        <begin position="13"/>
        <end position="86"/>
    </location>
</feature>
<protein>
    <recommendedName>
        <fullName evidence="2">histidine kinase</fullName>
        <ecNumber evidence="2">2.7.13.3</ecNumber>
    </recommendedName>
</protein>
<dbReference type="EC" id="2.7.13.3" evidence="2"/>
<dbReference type="InterPro" id="IPR001610">
    <property type="entry name" value="PAC"/>
</dbReference>
<feature type="modified residue" description="4-aspartylphosphate" evidence="4">
    <location>
        <position position="581"/>
    </location>
</feature>
<evidence type="ECO:0000256" key="4">
    <source>
        <dbReference type="PROSITE-ProRule" id="PRU00169"/>
    </source>
</evidence>
<evidence type="ECO:0000256" key="3">
    <source>
        <dbReference type="ARBA" id="ARBA00022553"/>
    </source>
</evidence>
<dbReference type="RefSeq" id="WP_310362408.1">
    <property type="nucleotide sequence ID" value="NZ_JAVDVC010000006.1"/>
</dbReference>
<dbReference type="PROSITE" id="PS50112">
    <property type="entry name" value="PAS"/>
    <property type="match status" value="2"/>
</dbReference>
<proteinExistence type="predicted"/>
<dbReference type="SMART" id="SM00388">
    <property type="entry name" value="HisKA"/>
    <property type="match status" value="1"/>
</dbReference>
<dbReference type="SMART" id="SM00387">
    <property type="entry name" value="HATPase_c"/>
    <property type="match status" value="1"/>
</dbReference>
<comment type="caution">
    <text evidence="9">The sequence shown here is derived from an EMBL/GenBank/DDBJ whole genome shotgun (WGS) entry which is preliminary data.</text>
</comment>
<dbReference type="SUPFAM" id="SSF55874">
    <property type="entry name" value="ATPase domain of HSP90 chaperone/DNA topoisomerase II/histidine kinase"/>
    <property type="match status" value="1"/>
</dbReference>
<evidence type="ECO:0000256" key="2">
    <source>
        <dbReference type="ARBA" id="ARBA00012438"/>
    </source>
</evidence>
<dbReference type="PRINTS" id="PR00344">
    <property type="entry name" value="BCTRLSENSOR"/>
</dbReference>
<keyword evidence="3 4" id="KW-0597">Phosphoprotein</keyword>
<dbReference type="Gene3D" id="3.40.50.2300">
    <property type="match status" value="1"/>
</dbReference>
<dbReference type="PROSITE" id="PS50109">
    <property type="entry name" value="HIS_KIN"/>
    <property type="match status" value="1"/>
</dbReference>
<dbReference type="Gene3D" id="3.30.565.10">
    <property type="entry name" value="Histidine kinase-like ATPase, C-terminal domain"/>
    <property type="match status" value="1"/>
</dbReference>
<dbReference type="PROSITE" id="PS50110">
    <property type="entry name" value="RESPONSE_REGULATORY"/>
    <property type="match status" value="1"/>
</dbReference>
<dbReference type="InterPro" id="IPR003594">
    <property type="entry name" value="HATPase_dom"/>
</dbReference>
<evidence type="ECO:0000259" key="8">
    <source>
        <dbReference type="PROSITE" id="PS50113"/>
    </source>
</evidence>
<evidence type="ECO:0000259" key="7">
    <source>
        <dbReference type="PROSITE" id="PS50112"/>
    </source>
</evidence>
<dbReference type="AlphaFoldDB" id="A0AAW8MC21"/>
<feature type="domain" description="Histidine kinase" evidence="5">
    <location>
        <begin position="289"/>
        <end position="510"/>
    </location>
</feature>
<dbReference type="Proteomes" id="UP001252613">
    <property type="component" value="Unassembled WGS sequence"/>
</dbReference>
<accession>A0AAW8MC21</accession>
<dbReference type="InterPro" id="IPR004358">
    <property type="entry name" value="Sig_transdc_His_kin-like_C"/>
</dbReference>
<evidence type="ECO:0000256" key="1">
    <source>
        <dbReference type="ARBA" id="ARBA00000085"/>
    </source>
</evidence>
<dbReference type="SUPFAM" id="SSF52172">
    <property type="entry name" value="CheY-like"/>
    <property type="match status" value="1"/>
</dbReference>
<evidence type="ECO:0000313" key="9">
    <source>
        <dbReference type="EMBL" id="MDR6959361.1"/>
    </source>
</evidence>
<dbReference type="InterPro" id="IPR036890">
    <property type="entry name" value="HATPase_C_sf"/>
</dbReference>
<dbReference type="EMBL" id="JAVDVC010000006">
    <property type="protein sequence ID" value="MDR6959361.1"/>
    <property type="molecule type" value="Genomic_DNA"/>
</dbReference>
<feature type="domain" description="PAS" evidence="7">
    <location>
        <begin position="142"/>
        <end position="215"/>
    </location>
</feature>
<dbReference type="SUPFAM" id="SSF47384">
    <property type="entry name" value="Homodimeric domain of signal transducing histidine kinase"/>
    <property type="match status" value="1"/>
</dbReference>
<dbReference type="NCBIfam" id="TIGR00229">
    <property type="entry name" value="sensory_box"/>
    <property type="match status" value="2"/>
</dbReference>
<dbReference type="InterPro" id="IPR000014">
    <property type="entry name" value="PAS"/>
</dbReference>
<dbReference type="Pfam" id="PF13426">
    <property type="entry name" value="PAS_9"/>
    <property type="match status" value="2"/>
</dbReference>
<dbReference type="PROSITE" id="PS50113">
    <property type="entry name" value="PAC"/>
    <property type="match status" value="2"/>
</dbReference>
<dbReference type="SMART" id="SM00091">
    <property type="entry name" value="PAS"/>
    <property type="match status" value="2"/>
</dbReference>